<comment type="caution">
    <text evidence="1">The sequence shown here is derived from an EMBL/GenBank/DDBJ whole genome shotgun (WGS) entry which is preliminary data.</text>
</comment>
<reference evidence="1" key="1">
    <citation type="submission" date="2019-04" db="EMBL/GenBank/DDBJ databases">
        <title>Sequencing of skin fungus with MAO and IRED activity.</title>
        <authorList>
            <person name="Marsaioli A.J."/>
            <person name="Bonatto J.M.C."/>
            <person name="Reis Junior O."/>
        </authorList>
    </citation>
    <scope>NUCLEOTIDE SEQUENCE</scope>
    <source>
        <strain evidence="1">30M1</strain>
    </source>
</reference>
<name>A0A9P4TDT9_CURKU</name>
<protein>
    <submittedName>
        <fullName evidence="1">Uncharacterized protein</fullName>
    </submittedName>
</protein>
<dbReference type="EMBL" id="SWKU01000012">
    <property type="protein sequence ID" value="KAF3001992.1"/>
    <property type="molecule type" value="Genomic_DNA"/>
</dbReference>
<keyword evidence="2" id="KW-1185">Reference proteome</keyword>
<gene>
    <name evidence="1" type="ORF">E8E13_008011</name>
</gene>
<organism evidence="1 2">
    <name type="scientific">Curvularia kusanoi</name>
    <name type="common">Cochliobolus kusanoi</name>
    <dbReference type="NCBI Taxonomy" id="90978"/>
    <lineage>
        <taxon>Eukaryota</taxon>
        <taxon>Fungi</taxon>
        <taxon>Dikarya</taxon>
        <taxon>Ascomycota</taxon>
        <taxon>Pezizomycotina</taxon>
        <taxon>Dothideomycetes</taxon>
        <taxon>Pleosporomycetidae</taxon>
        <taxon>Pleosporales</taxon>
        <taxon>Pleosporineae</taxon>
        <taxon>Pleosporaceae</taxon>
        <taxon>Curvularia</taxon>
    </lineage>
</organism>
<dbReference type="Proteomes" id="UP000801428">
    <property type="component" value="Unassembled WGS sequence"/>
</dbReference>
<sequence>MLRPQRPRDNTVQIDIRPNKTPTPEDVIRFISRLPSHLQSRRKDVKMAWTVIKNAEMQLDRALAFHHADYLLTRRDALRIDAAIQKMLNDGEITRDLMREKQWLTG</sequence>
<dbReference type="OrthoDB" id="4369634at2759"/>
<evidence type="ECO:0000313" key="2">
    <source>
        <dbReference type="Proteomes" id="UP000801428"/>
    </source>
</evidence>
<proteinExistence type="predicted"/>
<accession>A0A9P4TDT9</accession>
<evidence type="ECO:0000313" key="1">
    <source>
        <dbReference type="EMBL" id="KAF3001992.1"/>
    </source>
</evidence>
<dbReference type="AlphaFoldDB" id="A0A9P4TDT9"/>